<feature type="domain" description="DUF6531" evidence="4">
    <location>
        <begin position="286"/>
        <end position="345"/>
    </location>
</feature>
<dbReference type="NCBIfam" id="TIGR03696">
    <property type="entry name" value="Rhs_assc_core"/>
    <property type="match status" value="1"/>
</dbReference>
<sequence length="1586" mass="175637">MALPAVRHLDPVIGVDVHAVIIAPEPAPVFLPHPYVGFVLDLREYVEAAKGVIGSIVFTFVEEQATDYLQDNPDVARKLDSTLDAAATGLEQANAELMSNPLAAEGVKLGKEGASIAGDIASATGAGTGMGGTAGRPVFVNGFLRATVGTHSFHVPGLHFPLGESFAPELPSNDAESYMGSRTVLANNDPLSFMALPAMSCWSVGLEPPPHNGAHTERTALSMPTSVMLPIPAGRPVLVGGPPVMNMAALGASLFKAFRGSKWAKKLADRLHLKPGFLRCKVLDAEPVDVTTGEVVVQQNDFTVPGRLPLVWDRYYASHDTRCGATGVGWQTPADIRLELMRHEGAIGVAAYFPDHATAFDVMPDAAGWPARAYDWQHGHALYRRDDRLVLRTRAGIEHEFALPAHWQHALERLAEDATLTLPVGRMVDLNGNAWVFERGPEGSLARLAEWKGGEATGRMIECEAGAGSQIGNHVSLLTALTLIDAGGRAHPLVGYEHDQNGNLVAALDAMSQPHHFAYAEGHRMVRHTSARGVSFYYSHRRHDDGVWRVDHAWGDNGLFDYGFVYDVEHRETRITDSLGHTTILQANERGMPVARIDPLGGVTSYRYDAQGRTSAETDPAGRTTTWEYDAYSNLLVQTLPDRSAVRADYNADHKPVCVTAPGDRQWHYEWNERGNLLAQTTPTQASMRYEYDRHGQLVAHTGPRGAVTRFDYDRDGNLEVVTDVLGHCTRYTYDARANVIQAVNALGQVSRYEYDRNGNLTRSIETGGREIYCGYDADGNLTRYRDANGQVTQLEYSALGQVSKRLTPDGSGVEYRYDTEEQLIGVVNKRGERYQLKRDALGRIMEEVDYWGQPRRYEYSSAGELLRSIDPLGQAIDYETDALGRIVQKRVPDPRQPDGIRTETFSYDRSGNLIVAENPDSRVELTHDAAGRVIEEKQGDDFVITNSYDVAGNRIERGTRLHTGGETIAHIVRYDYDGLGAVSSIQIDGAMPITFERDALGQIRVEHLGVELRRELSYTPEGLLAKQTLFSGTGPLFASEYAYDANGEMLEKRDSRLGIERYQYDPVGKLTGHLDPTGKLHRFLYDPAGDLLKTRIRQDNRTGVFGQGPQTDTWIREGEYDGCYYAFDRVGNLVRKQDLQQDLLLRWDGDGLLIETLTVRHAPAAVGAPGGTLCIRTRYGYDVFHRRVKKATQIQHDVGTRTGSAFDSASPSRTSGFFWDGEALAGEITQGDQEARRLLSDASSGARTARSQATGPTDVRSGPAGGYGEAREWVYYPGTFRPLAGMRCAYAMDTPVRPTSDARVTAQATDNGEVQKSEQQASHTGRANLDQAAIPSPLDSTREQTTRYFFHTDPNGAPIRVTDAQGRISWDSQYAGSGKVRNLKTQEQFDQPIRFQGQYDDIETRLHYNRYRYYDPSVGSFLSQDPVGLAGGANVYGYAPNALTWIDAYGLTRKKGRNFDSAFYGNQYRRVTRNELTPADEFVRGDGVRLDGHPNKHGVAKDVQVDVLNNWEKSFTGINSNGRPVDIYWKGETAVVTQDGQKHKVITAYSNVEHQRWTDPTRWKKQRDGNYHDEAYCAFNRNRQR</sequence>
<dbReference type="Proteomes" id="UP001264340">
    <property type="component" value="Unassembled WGS sequence"/>
</dbReference>
<evidence type="ECO:0000259" key="4">
    <source>
        <dbReference type="Pfam" id="PF20148"/>
    </source>
</evidence>
<feature type="domain" description="Teneurin-like YD-shell" evidence="5">
    <location>
        <begin position="686"/>
        <end position="869"/>
    </location>
</feature>
<keyword evidence="1" id="KW-0677">Repeat</keyword>
<dbReference type="Pfam" id="PF25023">
    <property type="entry name" value="TEN_YD-shell"/>
    <property type="match status" value="1"/>
</dbReference>
<organism evidence="6 7">
    <name type="scientific">Paraburkholderia terricola</name>
    <dbReference type="NCBI Taxonomy" id="169427"/>
    <lineage>
        <taxon>Bacteria</taxon>
        <taxon>Pseudomonadati</taxon>
        <taxon>Pseudomonadota</taxon>
        <taxon>Betaproteobacteria</taxon>
        <taxon>Burkholderiales</taxon>
        <taxon>Burkholderiaceae</taxon>
        <taxon>Paraburkholderia</taxon>
    </lineage>
</organism>
<proteinExistence type="predicted"/>
<evidence type="ECO:0000259" key="5">
    <source>
        <dbReference type="Pfam" id="PF25023"/>
    </source>
</evidence>
<keyword evidence="7" id="KW-1185">Reference proteome</keyword>
<dbReference type="CDD" id="cd14740">
    <property type="entry name" value="PAAR_4"/>
    <property type="match status" value="2"/>
</dbReference>
<dbReference type="Gene3D" id="2.180.10.10">
    <property type="entry name" value="RHS repeat-associated core"/>
    <property type="match status" value="2"/>
</dbReference>
<dbReference type="InterPro" id="IPR056823">
    <property type="entry name" value="TEN-like_YD-shell"/>
</dbReference>
<dbReference type="InterPro" id="IPR006530">
    <property type="entry name" value="YD"/>
</dbReference>
<protein>
    <submittedName>
        <fullName evidence="6">RHS repeat-associated protein</fullName>
    </submittedName>
</protein>
<dbReference type="Pfam" id="PF03527">
    <property type="entry name" value="RHS"/>
    <property type="match status" value="1"/>
</dbReference>
<evidence type="ECO:0000313" key="6">
    <source>
        <dbReference type="EMBL" id="MDR6412248.1"/>
    </source>
</evidence>
<dbReference type="SUPFAM" id="SSF63829">
    <property type="entry name" value="Calcium-dependent phosphotriesterase"/>
    <property type="match status" value="1"/>
</dbReference>
<evidence type="ECO:0000256" key="1">
    <source>
        <dbReference type="ARBA" id="ARBA00022737"/>
    </source>
</evidence>
<dbReference type="InterPro" id="IPR001826">
    <property type="entry name" value="RHS"/>
</dbReference>
<reference evidence="6 7" key="1">
    <citation type="submission" date="2023-07" db="EMBL/GenBank/DDBJ databases">
        <title>Sorghum-associated microbial communities from plants grown in Nebraska, USA.</title>
        <authorList>
            <person name="Schachtman D."/>
        </authorList>
    </citation>
    <scope>NUCLEOTIDE SEQUENCE [LARGE SCALE GENOMIC DNA]</scope>
    <source>
        <strain evidence="6 7">DS1316</strain>
    </source>
</reference>
<evidence type="ECO:0000259" key="3">
    <source>
        <dbReference type="Pfam" id="PF03527"/>
    </source>
</evidence>
<dbReference type="Pfam" id="PF20148">
    <property type="entry name" value="DUF6531"/>
    <property type="match status" value="1"/>
</dbReference>
<dbReference type="NCBIfam" id="TIGR01643">
    <property type="entry name" value="YD_repeat_2x"/>
    <property type="match status" value="8"/>
</dbReference>
<name>A0ABU1LZR0_9BURK</name>
<dbReference type="RefSeq" id="WP_310126067.1">
    <property type="nucleotide sequence ID" value="NZ_JAVDRP010000016.1"/>
</dbReference>
<dbReference type="InterPro" id="IPR045351">
    <property type="entry name" value="DUF6531"/>
</dbReference>
<dbReference type="InterPro" id="IPR031325">
    <property type="entry name" value="RHS_repeat"/>
</dbReference>
<accession>A0ABU1LZR0</accession>
<dbReference type="InterPro" id="IPR022385">
    <property type="entry name" value="Rhs_assc_core"/>
</dbReference>
<dbReference type="InterPro" id="IPR050708">
    <property type="entry name" value="T6SS_VgrG/RHS"/>
</dbReference>
<dbReference type="Pfam" id="PF05593">
    <property type="entry name" value="RHS_repeat"/>
    <property type="match status" value="1"/>
</dbReference>
<feature type="domain" description="RHS protein conserved region" evidence="3">
    <location>
        <begin position="1349"/>
        <end position="1383"/>
    </location>
</feature>
<evidence type="ECO:0000313" key="7">
    <source>
        <dbReference type="Proteomes" id="UP001264340"/>
    </source>
</evidence>
<dbReference type="PANTHER" id="PTHR32305:SF15">
    <property type="entry name" value="PROTEIN RHSA-RELATED"/>
    <property type="match status" value="1"/>
</dbReference>
<feature type="region of interest" description="Disordered" evidence="2">
    <location>
        <begin position="1237"/>
        <end position="1269"/>
    </location>
</feature>
<dbReference type="PANTHER" id="PTHR32305">
    <property type="match status" value="1"/>
</dbReference>
<comment type="caution">
    <text evidence="6">The sequence shown here is derived from an EMBL/GenBank/DDBJ whole genome shotgun (WGS) entry which is preliminary data.</text>
</comment>
<dbReference type="EMBL" id="JAVDRP010000016">
    <property type="protein sequence ID" value="MDR6412248.1"/>
    <property type="molecule type" value="Genomic_DNA"/>
</dbReference>
<feature type="region of interest" description="Disordered" evidence="2">
    <location>
        <begin position="1301"/>
        <end position="1336"/>
    </location>
</feature>
<gene>
    <name evidence="6" type="ORF">J2804_005683</name>
</gene>
<feature type="compositionally biased region" description="Polar residues" evidence="2">
    <location>
        <begin position="1307"/>
        <end position="1326"/>
    </location>
</feature>
<feature type="compositionally biased region" description="Polar residues" evidence="2">
    <location>
        <begin position="1242"/>
        <end position="1256"/>
    </location>
</feature>
<evidence type="ECO:0000256" key="2">
    <source>
        <dbReference type="SAM" id="MobiDB-lite"/>
    </source>
</evidence>